<proteinExistence type="predicted"/>
<dbReference type="SUPFAM" id="SSF53335">
    <property type="entry name" value="S-adenosyl-L-methionine-dependent methyltransferases"/>
    <property type="match status" value="1"/>
</dbReference>
<name>A0A1I1ESE2_9GAMM</name>
<dbReference type="GO" id="GO:0032259">
    <property type="term" value="P:methylation"/>
    <property type="evidence" value="ECO:0007669"/>
    <property type="project" value="UniProtKB-KW"/>
</dbReference>
<keyword evidence="1" id="KW-0808">Transferase</keyword>
<keyword evidence="1" id="KW-0489">Methyltransferase</keyword>
<dbReference type="RefSeq" id="WP_091979364.1">
    <property type="nucleotide sequence ID" value="NZ_FOLO01000002.1"/>
</dbReference>
<gene>
    <name evidence="1" type="ORF">SAMN02745724_00401</name>
</gene>
<dbReference type="STRING" id="1123010.SAMN02745724_00401"/>
<dbReference type="Gene3D" id="3.40.50.150">
    <property type="entry name" value="Vaccinia Virus protein VP39"/>
    <property type="match status" value="1"/>
</dbReference>
<accession>A0A1I1ESE2</accession>
<keyword evidence="2" id="KW-1185">Reference proteome</keyword>
<reference evidence="1 2" key="1">
    <citation type="submission" date="2016-10" db="EMBL/GenBank/DDBJ databases">
        <authorList>
            <person name="de Groot N.N."/>
        </authorList>
    </citation>
    <scope>NUCLEOTIDE SEQUENCE [LARGE SCALE GENOMIC DNA]</scope>
    <source>
        <strain evidence="1 2">DSM 6059</strain>
    </source>
</reference>
<dbReference type="Pfam" id="PF12847">
    <property type="entry name" value="Methyltransf_18"/>
    <property type="match status" value="1"/>
</dbReference>
<dbReference type="Proteomes" id="UP000198862">
    <property type="component" value="Unassembled WGS sequence"/>
</dbReference>
<evidence type="ECO:0000313" key="2">
    <source>
        <dbReference type="Proteomes" id="UP000198862"/>
    </source>
</evidence>
<dbReference type="FunFam" id="3.40.50.150:FF:000442">
    <property type="entry name" value="tRNA (Adenine22-N1)-methyltransferase TrmK"/>
    <property type="match status" value="1"/>
</dbReference>
<dbReference type="InterPro" id="IPR029063">
    <property type="entry name" value="SAM-dependent_MTases_sf"/>
</dbReference>
<evidence type="ECO:0000313" key="1">
    <source>
        <dbReference type="EMBL" id="SFB89576.1"/>
    </source>
</evidence>
<sequence>MKISKRLNTINNMITNQYDHIWDCCCDHGQLGIKLLARQAASKVHFVDVVAPLMTELEAKLQQFFSINPDHKNWQVYCLDVAKLPLQNTCKKSKQLIIIAGVGGDLLVELVNSIIKNHPEHNLEFLLCPVHHHFKVRKSLNELEFCLIDEALIRENNRFYEVLHISQTAKQVISPVGSIMWDFTRKDDKDYLTKTIKHYKRMAQKTDKEILNIIKQYQALTA</sequence>
<dbReference type="GO" id="GO:0008168">
    <property type="term" value="F:methyltransferase activity"/>
    <property type="evidence" value="ECO:0007669"/>
    <property type="project" value="UniProtKB-KW"/>
</dbReference>
<dbReference type="PANTHER" id="PTHR38451:SF1">
    <property type="entry name" value="TRNA (ADENINE(22)-N(1))-METHYLTRANSFERASE"/>
    <property type="match status" value="1"/>
</dbReference>
<dbReference type="PIRSF" id="PIRSF028234">
    <property type="entry name" value="UCP028234"/>
    <property type="match status" value="1"/>
</dbReference>
<dbReference type="EMBL" id="FOLO01000002">
    <property type="protein sequence ID" value="SFB89576.1"/>
    <property type="molecule type" value="Genomic_DNA"/>
</dbReference>
<dbReference type="AlphaFoldDB" id="A0A1I1ESE2"/>
<dbReference type="InterPro" id="IPR016876">
    <property type="entry name" value="UCP028234"/>
</dbReference>
<protein>
    <submittedName>
        <fullName evidence="1">tRNA (Adenine22-N1)-methyltransferase</fullName>
    </submittedName>
</protein>
<dbReference type="PANTHER" id="PTHR38451">
    <property type="entry name" value="TRNA (ADENINE(22)-N(1))-METHYLTRANSFERASE"/>
    <property type="match status" value="1"/>
</dbReference>
<dbReference type="OrthoDB" id="6862131at2"/>
<organism evidence="1 2">
    <name type="scientific">Pseudoalteromonas denitrificans DSM 6059</name>
    <dbReference type="NCBI Taxonomy" id="1123010"/>
    <lineage>
        <taxon>Bacteria</taxon>
        <taxon>Pseudomonadati</taxon>
        <taxon>Pseudomonadota</taxon>
        <taxon>Gammaproteobacteria</taxon>
        <taxon>Alteromonadales</taxon>
        <taxon>Pseudoalteromonadaceae</taxon>
        <taxon>Pseudoalteromonas</taxon>
    </lineage>
</organism>